<dbReference type="PANTHER" id="PTHR47331">
    <property type="entry name" value="PHD-TYPE DOMAIN-CONTAINING PROTEIN"/>
    <property type="match status" value="1"/>
</dbReference>
<feature type="compositionally biased region" description="Basic and acidic residues" evidence="1">
    <location>
        <begin position="37"/>
        <end position="50"/>
    </location>
</feature>
<dbReference type="Proteomes" id="UP000499080">
    <property type="component" value="Unassembled WGS sequence"/>
</dbReference>
<proteinExistence type="predicted"/>
<dbReference type="PANTHER" id="PTHR47331:SF5">
    <property type="entry name" value="RIBONUCLEASE H"/>
    <property type="match status" value="1"/>
</dbReference>
<feature type="compositionally biased region" description="Low complexity" evidence="1">
    <location>
        <begin position="308"/>
        <end position="321"/>
    </location>
</feature>
<dbReference type="AlphaFoldDB" id="A0A4Y2F4J1"/>
<dbReference type="OrthoDB" id="6433527at2759"/>
<organism evidence="2 3">
    <name type="scientific">Araneus ventricosus</name>
    <name type="common">Orbweaver spider</name>
    <name type="synonym">Epeira ventricosa</name>
    <dbReference type="NCBI Taxonomy" id="182803"/>
    <lineage>
        <taxon>Eukaryota</taxon>
        <taxon>Metazoa</taxon>
        <taxon>Ecdysozoa</taxon>
        <taxon>Arthropoda</taxon>
        <taxon>Chelicerata</taxon>
        <taxon>Arachnida</taxon>
        <taxon>Araneae</taxon>
        <taxon>Araneomorphae</taxon>
        <taxon>Entelegynae</taxon>
        <taxon>Araneoidea</taxon>
        <taxon>Araneidae</taxon>
        <taxon>Araneus</taxon>
    </lineage>
</organism>
<gene>
    <name evidence="2" type="ORF">AVEN_240381_1</name>
</gene>
<evidence type="ECO:0000313" key="2">
    <source>
        <dbReference type="EMBL" id="GBM35025.1"/>
    </source>
</evidence>
<evidence type="ECO:0000256" key="1">
    <source>
        <dbReference type="SAM" id="MobiDB-lite"/>
    </source>
</evidence>
<keyword evidence="3" id="KW-1185">Reference proteome</keyword>
<reference evidence="2 3" key="1">
    <citation type="journal article" date="2019" name="Sci. Rep.">
        <title>Orb-weaving spider Araneus ventricosus genome elucidates the spidroin gene catalogue.</title>
        <authorList>
            <person name="Kono N."/>
            <person name="Nakamura H."/>
            <person name="Ohtoshi R."/>
            <person name="Moran D.A.P."/>
            <person name="Shinohara A."/>
            <person name="Yoshida Y."/>
            <person name="Fujiwara M."/>
            <person name="Mori M."/>
            <person name="Tomita M."/>
            <person name="Arakawa K."/>
        </authorList>
    </citation>
    <scope>NUCLEOTIDE SEQUENCE [LARGE SCALE GENOMIC DNA]</scope>
</reference>
<comment type="caution">
    <text evidence="2">The sequence shown here is derived from an EMBL/GenBank/DDBJ whole genome shotgun (WGS) entry which is preliminary data.</text>
</comment>
<protein>
    <submittedName>
        <fullName evidence="2">Uncharacterized protein</fullName>
    </submittedName>
</protein>
<name>A0A4Y2F4J1_ARAVE</name>
<dbReference type="EMBL" id="BGPR01000773">
    <property type="protein sequence ID" value="GBM35025.1"/>
    <property type="molecule type" value="Genomic_DNA"/>
</dbReference>
<accession>A0A4Y2F4J1</accession>
<evidence type="ECO:0000313" key="3">
    <source>
        <dbReference type="Proteomes" id="UP000499080"/>
    </source>
</evidence>
<sequence>MGRHARPTRGGILLSMRSRKQTERQQLLMESSLAYHRGKEGKSKNSRGEIDTSGSVDQVAEDRVHCGLILDDDLDKTLKQFWEIESVDVECTGDSVASLCEDLLVLTHKRNKEGRYVISMTLSRDPSCSGNSKDMAVRPLNSFWKRLSRDSECLSLYTDFLRKYEDLGHLERVVESSEPPTQYYILRHDVLRLDKLTTKLRVVFNASSPTPSPLNSADLVSRGLSLRDLPELKLWWSDPSFLERGELSNGPRPPLMNESEYSCELKTGVVPEMPISSVYVSRNCDLSFLSDLMCMSLEEGGGLITAGESSKSSDMSYSKASSSDKEEELISASASDSGDCKTVFLMEGEQL</sequence>
<feature type="region of interest" description="Disordered" evidence="1">
    <location>
        <begin position="33"/>
        <end position="56"/>
    </location>
</feature>
<feature type="region of interest" description="Disordered" evidence="1">
    <location>
        <begin position="305"/>
        <end position="334"/>
    </location>
</feature>